<sequence length="158" mass="17213">MIMSPFSRKIVLLEQKGVGITSRLSRCVDFEQPSNLHPGLALGSSGEIVVTQTPAALQNNLEGIQCKASSYSDMYFYQLIPGQKPKLLIDGATSCFERTPDGFSGRGSGTDFTFAINGVRPEDEGEYYCGQHYSTSLQILAGLVTQPTSGSKDNKHKW</sequence>
<dbReference type="InterPro" id="IPR013106">
    <property type="entry name" value="Ig_V-set"/>
</dbReference>
<feature type="domain" description="Immunoglobulin V-set" evidence="1">
    <location>
        <begin position="60"/>
        <end position="131"/>
    </location>
</feature>
<reference evidence="2 3" key="1">
    <citation type="submission" date="2009-12" db="EMBL/GenBank/DDBJ databases">
        <title>The Genome Sequence of Anolis carolinensis (Green Anole Lizard).</title>
        <authorList>
            <consortium name="The Genome Sequencing Platform"/>
            <person name="Di Palma F."/>
            <person name="Alfoldi J."/>
            <person name="Heiman D."/>
            <person name="Young S."/>
            <person name="Grabherr M."/>
            <person name="Johnson J."/>
            <person name="Lander E.S."/>
            <person name="Lindblad-Toh K."/>
        </authorList>
    </citation>
    <scope>NUCLEOTIDE SEQUENCE [LARGE SCALE GENOMIC DNA]</scope>
    <source>
        <strain evidence="2 3">JBL SC #1</strain>
    </source>
</reference>
<accession>A0A803T3Y0</accession>
<evidence type="ECO:0000313" key="3">
    <source>
        <dbReference type="Proteomes" id="UP000001646"/>
    </source>
</evidence>
<dbReference type="SUPFAM" id="SSF48726">
    <property type="entry name" value="Immunoglobulin"/>
    <property type="match status" value="1"/>
</dbReference>
<dbReference type="GeneTree" id="ENSGT00940000154869"/>
<dbReference type="InterPro" id="IPR036179">
    <property type="entry name" value="Ig-like_dom_sf"/>
</dbReference>
<dbReference type="GO" id="GO:0006955">
    <property type="term" value="P:immune response"/>
    <property type="evidence" value="ECO:0000318"/>
    <property type="project" value="GO_Central"/>
</dbReference>
<keyword evidence="3" id="KW-1185">Reference proteome</keyword>
<evidence type="ECO:0000313" key="2">
    <source>
        <dbReference type="Ensembl" id="ENSACAP00000029920.1"/>
    </source>
</evidence>
<proteinExistence type="predicted"/>
<name>A0A803T3Y0_ANOCA</name>
<dbReference type="Proteomes" id="UP000001646">
    <property type="component" value="Chromosome 5"/>
</dbReference>
<dbReference type="PANTHER" id="PTHR23267">
    <property type="entry name" value="IMMUNOGLOBULIN LIGHT CHAIN"/>
    <property type="match status" value="1"/>
</dbReference>
<dbReference type="Gene3D" id="2.60.40.10">
    <property type="entry name" value="Immunoglobulins"/>
    <property type="match status" value="1"/>
</dbReference>
<evidence type="ECO:0000259" key="1">
    <source>
        <dbReference type="SMART" id="SM00406"/>
    </source>
</evidence>
<reference evidence="2" key="2">
    <citation type="submission" date="2025-08" db="UniProtKB">
        <authorList>
            <consortium name="Ensembl"/>
        </authorList>
    </citation>
    <scope>IDENTIFICATION</scope>
</reference>
<organism evidence="2 3">
    <name type="scientific">Anolis carolinensis</name>
    <name type="common">Green anole</name>
    <name type="synonym">American chameleon</name>
    <dbReference type="NCBI Taxonomy" id="28377"/>
    <lineage>
        <taxon>Eukaryota</taxon>
        <taxon>Metazoa</taxon>
        <taxon>Chordata</taxon>
        <taxon>Craniata</taxon>
        <taxon>Vertebrata</taxon>
        <taxon>Euteleostomi</taxon>
        <taxon>Lepidosauria</taxon>
        <taxon>Squamata</taxon>
        <taxon>Bifurcata</taxon>
        <taxon>Unidentata</taxon>
        <taxon>Episquamata</taxon>
        <taxon>Toxicofera</taxon>
        <taxon>Iguania</taxon>
        <taxon>Dactyloidae</taxon>
        <taxon>Anolis</taxon>
    </lineage>
</organism>
<dbReference type="Ensembl" id="ENSACAT00000043308.1">
    <property type="protein sequence ID" value="ENSACAP00000029920.1"/>
    <property type="gene ID" value="ENSACAG00000041805.1"/>
</dbReference>
<dbReference type="Pfam" id="PF07686">
    <property type="entry name" value="V-set"/>
    <property type="match status" value="1"/>
</dbReference>
<reference evidence="2" key="3">
    <citation type="submission" date="2025-09" db="UniProtKB">
        <authorList>
            <consortium name="Ensembl"/>
        </authorList>
    </citation>
    <scope>IDENTIFICATION</scope>
</reference>
<dbReference type="InterPro" id="IPR050150">
    <property type="entry name" value="IgV_Light_Chain"/>
</dbReference>
<dbReference type="InParanoid" id="A0A803T3Y0"/>
<dbReference type="AlphaFoldDB" id="A0A803T3Y0"/>
<dbReference type="InterPro" id="IPR013783">
    <property type="entry name" value="Ig-like_fold"/>
</dbReference>
<protein>
    <recommendedName>
        <fullName evidence="1">Immunoglobulin V-set domain-containing protein</fullName>
    </recommendedName>
</protein>
<dbReference type="GO" id="GO:0019814">
    <property type="term" value="C:immunoglobulin complex"/>
    <property type="evidence" value="ECO:0000318"/>
    <property type="project" value="GO_Central"/>
</dbReference>
<dbReference type="SMART" id="SM00406">
    <property type="entry name" value="IGv"/>
    <property type="match status" value="1"/>
</dbReference>